<sequence>MSIVEEHANITSLLGQWREGDLQAEHELSKLVQQKLHQLAATYMRQERPGHTLQPTALVNEAFISLMQADVDYQDRLHFFRLAGSIMRRILVDHARARNAAKRGDGLLQITLSDHALAVDDTNSIIGLHNAMQALAKFDQQKAEILDLQFFAGLSPAQIGELYGVSGKTIERSSKLAKAFIHQAI</sequence>
<evidence type="ECO:0000256" key="2">
    <source>
        <dbReference type="ARBA" id="ARBA00023082"/>
    </source>
</evidence>
<dbReference type="InterPro" id="IPR039425">
    <property type="entry name" value="RNA_pol_sigma-70-like"/>
</dbReference>
<dbReference type="Proteomes" id="UP000704611">
    <property type="component" value="Unassembled WGS sequence"/>
</dbReference>
<evidence type="ECO:0000313" key="5">
    <source>
        <dbReference type="EMBL" id="MBV2129101.1"/>
    </source>
</evidence>
<organism evidence="5 6">
    <name type="scientific">Arsukibacterium indicum</name>
    <dbReference type="NCBI Taxonomy" id="2848612"/>
    <lineage>
        <taxon>Bacteria</taxon>
        <taxon>Pseudomonadati</taxon>
        <taxon>Pseudomonadota</taxon>
        <taxon>Gammaproteobacteria</taxon>
        <taxon>Chromatiales</taxon>
        <taxon>Chromatiaceae</taxon>
        <taxon>Arsukibacterium</taxon>
    </lineage>
</organism>
<proteinExistence type="predicted"/>
<keyword evidence="6" id="KW-1185">Reference proteome</keyword>
<dbReference type="NCBIfam" id="TIGR02937">
    <property type="entry name" value="sigma70-ECF"/>
    <property type="match status" value="1"/>
</dbReference>
<dbReference type="EMBL" id="JAHRID010000003">
    <property type="protein sequence ID" value="MBV2129101.1"/>
    <property type="molecule type" value="Genomic_DNA"/>
</dbReference>
<comment type="caution">
    <text evidence="5">The sequence shown here is derived from an EMBL/GenBank/DDBJ whole genome shotgun (WGS) entry which is preliminary data.</text>
</comment>
<evidence type="ECO:0000256" key="1">
    <source>
        <dbReference type="ARBA" id="ARBA00023015"/>
    </source>
</evidence>
<dbReference type="NCBIfam" id="TIGR02999">
    <property type="entry name" value="Sig-70_X6"/>
    <property type="match status" value="1"/>
</dbReference>
<dbReference type="RefSeq" id="WP_217668727.1">
    <property type="nucleotide sequence ID" value="NZ_JAHRID010000003.1"/>
</dbReference>
<reference evidence="5 6" key="1">
    <citation type="submission" date="2021-06" db="EMBL/GenBank/DDBJ databases">
        <title>Rheinheimera indica sp. nov., isolated from deep-sea sediment.</title>
        <authorList>
            <person name="Wang Z."/>
            <person name="Zhang X.-Y."/>
        </authorList>
    </citation>
    <scope>NUCLEOTIDE SEQUENCE [LARGE SCALE GENOMIC DNA]</scope>
    <source>
        <strain evidence="5 6">SM2107</strain>
    </source>
</reference>
<evidence type="ECO:0000259" key="4">
    <source>
        <dbReference type="Pfam" id="PF07638"/>
    </source>
</evidence>
<dbReference type="InterPro" id="IPR014284">
    <property type="entry name" value="RNA_pol_sigma-70_dom"/>
</dbReference>
<dbReference type="PANTHER" id="PTHR43133">
    <property type="entry name" value="RNA POLYMERASE ECF-TYPE SIGMA FACTO"/>
    <property type="match status" value="1"/>
</dbReference>
<feature type="domain" description="RNA polymerase sigma-70 ECF-like HTH" evidence="4">
    <location>
        <begin position="8"/>
        <end position="184"/>
    </location>
</feature>
<dbReference type="PANTHER" id="PTHR43133:SF39">
    <property type="entry name" value="SIMILAR TO RNA POLYMERASE SIGMA-E FACTOR"/>
    <property type="match status" value="1"/>
</dbReference>
<evidence type="ECO:0000256" key="3">
    <source>
        <dbReference type="ARBA" id="ARBA00023163"/>
    </source>
</evidence>
<keyword evidence="1" id="KW-0805">Transcription regulation</keyword>
<keyword evidence="3" id="KW-0804">Transcription</keyword>
<name>A0ABS6MLD2_9GAMM</name>
<evidence type="ECO:0000313" key="6">
    <source>
        <dbReference type="Proteomes" id="UP000704611"/>
    </source>
</evidence>
<accession>A0ABS6MLD2</accession>
<dbReference type="Pfam" id="PF07638">
    <property type="entry name" value="Sigma70_ECF"/>
    <property type="match status" value="1"/>
</dbReference>
<dbReference type="InterPro" id="IPR011517">
    <property type="entry name" value="RNA_pol_sigma70_ECF-like"/>
</dbReference>
<dbReference type="InterPro" id="IPR053812">
    <property type="entry name" value="HTH_Sigma70_ECF-like"/>
</dbReference>
<protein>
    <submittedName>
        <fullName evidence="5">Sigma-70 family RNA polymerase sigma factor</fullName>
    </submittedName>
</protein>
<gene>
    <name evidence="5" type="ORF">KQY15_08350</name>
</gene>
<keyword evidence="2" id="KW-0731">Sigma factor</keyword>